<dbReference type="EMBL" id="JBHSFK010000021">
    <property type="protein sequence ID" value="MFC4503554.1"/>
    <property type="molecule type" value="Genomic_DNA"/>
</dbReference>
<keyword evidence="5 8" id="KW-1133">Transmembrane helix</keyword>
<gene>
    <name evidence="9" type="ORF">ACFPIH_29230</name>
</gene>
<feature type="transmembrane region" description="Helical" evidence="8">
    <location>
        <begin position="223"/>
        <end position="244"/>
    </location>
</feature>
<comment type="similarity">
    <text evidence="2">Belongs to the cytochrome ubiquinol oxidase subunit 2 family.</text>
</comment>
<feature type="transmembrane region" description="Helical" evidence="8">
    <location>
        <begin position="80"/>
        <end position="98"/>
    </location>
</feature>
<dbReference type="RefSeq" id="WP_381178864.1">
    <property type="nucleotide sequence ID" value="NZ_JBHSFK010000021.1"/>
</dbReference>
<dbReference type="InterPro" id="IPR003317">
    <property type="entry name" value="Cyt-d_oxidase_su2"/>
</dbReference>
<dbReference type="PANTHER" id="PTHR43141">
    <property type="entry name" value="CYTOCHROME BD2 SUBUNIT II"/>
    <property type="match status" value="1"/>
</dbReference>
<evidence type="ECO:0000256" key="3">
    <source>
        <dbReference type="ARBA" id="ARBA00022475"/>
    </source>
</evidence>
<feature type="transmembrane region" description="Helical" evidence="8">
    <location>
        <begin position="256"/>
        <end position="277"/>
    </location>
</feature>
<dbReference type="Pfam" id="PF02322">
    <property type="entry name" value="Cyt_bd_oxida_II"/>
    <property type="match status" value="1"/>
</dbReference>
<evidence type="ECO:0000313" key="10">
    <source>
        <dbReference type="Proteomes" id="UP001595839"/>
    </source>
</evidence>
<feature type="transmembrane region" description="Helical" evidence="8">
    <location>
        <begin position="110"/>
        <end position="130"/>
    </location>
</feature>
<sequence length="348" mass="36250">MTTTLWSATVLVCLLMYVVLDGYDLGVGVATLFERDPAHRRHMLESVAVGWDGNETWLILLGVALWAGFPLAFGTLLPHAYLPMTVMLFSLVVRGVSVEMASQAPPAPRWTTAFGVASLLASFAQGFALGTLTSAVHLRGDVYTGSAFGSFSWFCVLSGLTVTAAYTALGYAHTKHKAAGLLRESAARRGAAATAVGGVLLVVLLFAVDATAAPLNLDSPGRAFAFAGLLLFAAGGGVTSLVTFPRRRESGPVDVLPLGGLVVATVSVFLALAVARYPVLVPPDLTVDSTAGPHSTMVFILVGIGLNMPLVLAYNVFAHRAFAGRFPTELPGDEPPAAQGPLVTGARS</sequence>
<evidence type="ECO:0000256" key="1">
    <source>
        <dbReference type="ARBA" id="ARBA00004651"/>
    </source>
</evidence>
<evidence type="ECO:0000256" key="2">
    <source>
        <dbReference type="ARBA" id="ARBA00007543"/>
    </source>
</evidence>
<evidence type="ECO:0000256" key="4">
    <source>
        <dbReference type="ARBA" id="ARBA00022692"/>
    </source>
</evidence>
<evidence type="ECO:0000256" key="6">
    <source>
        <dbReference type="ARBA" id="ARBA00023136"/>
    </source>
</evidence>
<evidence type="ECO:0000256" key="7">
    <source>
        <dbReference type="SAM" id="MobiDB-lite"/>
    </source>
</evidence>
<comment type="subcellular location">
    <subcellularLocation>
        <location evidence="1">Cell membrane</location>
        <topology evidence="1">Multi-pass membrane protein</topology>
    </subcellularLocation>
</comment>
<feature type="region of interest" description="Disordered" evidence="7">
    <location>
        <begin position="329"/>
        <end position="348"/>
    </location>
</feature>
<feature type="transmembrane region" description="Helical" evidence="8">
    <location>
        <begin position="6"/>
        <end position="33"/>
    </location>
</feature>
<keyword evidence="10" id="KW-1185">Reference proteome</keyword>
<evidence type="ECO:0000256" key="8">
    <source>
        <dbReference type="SAM" id="Phobius"/>
    </source>
</evidence>
<evidence type="ECO:0000256" key="5">
    <source>
        <dbReference type="ARBA" id="ARBA00022989"/>
    </source>
</evidence>
<proteinExistence type="inferred from homology"/>
<organism evidence="9 10">
    <name type="scientific">Streptomyces vulcanius</name>
    <dbReference type="NCBI Taxonomy" id="1441876"/>
    <lineage>
        <taxon>Bacteria</taxon>
        <taxon>Bacillati</taxon>
        <taxon>Actinomycetota</taxon>
        <taxon>Actinomycetes</taxon>
        <taxon>Kitasatosporales</taxon>
        <taxon>Streptomycetaceae</taxon>
        <taxon>Streptomyces</taxon>
    </lineage>
</organism>
<keyword evidence="6 8" id="KW-0472">Membrane</keyword>
<reference evidence="10" key="1">
    <citation type="journal article" date="2019" name="Int. J. Syst. Evol. Microbiol.">
        <title>The Global Catalogue of Microorganisms (GCM) 10K type strain sequencing project: providing services to taxonomists for standard genome sequencing and annotation.</title>
        <authorList>
            <consortium name="The Broad Institute Genomics Platform"/>
            <consortium name="The Broad Institute Genome Sequencing Center for Infectious Disease"/>
            <person name="Wu L."/>
            <person name="Ma J."/>
        </authorList>
    </citation>
    <scope>NUCLEOTIDE SEQUENCE [LARGE SCALE GENOMIC DNA]</scope>
    <source>
        <strain evidence="10">CGMCC 4.7177</strain>
    </source>
</reference>
<protein>
    <submittedName>
        <fullName evidence="9">Cytochrome d ubiquinol oxidase subunit II</fullName>
    </submittedName>
</protein>
<keyword evidence="3" id="KW-1003">Cell membrane</keyword>
<comment type="caution">
    <text evidence="9">The sequence shown here is derived from an EMBL/GenBank/DDBJ whole genome shotgun (WGS) entry which is preliminary data.</text>
</comment>
<evidence type="ECO:0000313" key="9">
    <source>
        <dbReference type="EMBL" id="MFC4503554.1"/>
    </source>
</evidence>
<name>A0ABV9AUW1_9ACTN</name>
<accession>A0ABV9AUW1</accession>
<dbReference type="Proteomes" id="UP001595839">
    <property type="component" value="Unassembled WGS sequence"/>
</dbReference>
<feature type="transmembrane region" description="Helical" evidence="8">
    <location>
        <begin position="297"/>
        <end position="317"/>
    </location>
</feature>
<feature type="transmembrane region" description="Helical" evidence="8">
    <location>
        <begin position="190"/>
        <end position="208"/>
    </location>
</feature>
<keyword evidence="4 8" id="KW-0812">Transmembrane</keyword>
<feature type="transmembrane region" description="Helical" evidence="8">
    <location>
        <begin position="150"/>
        <end position="169"/>
    </location>
</feature>
<dbReference type="PANTHER" id="PTHR43141:SF4">
    <property type="entry name" value="CYTOCHROME BD2 SUBUNIT II"/>
    <property type="match status" value="1"/>
</dbReference>